<gene>
    <name evidence="5" type="ORF">GJJ30_06415</name>
</gene>
<dbReference type="InterPro" id="IPR013762">
    <property type="entry name" value="Integrase-like_cat_sf"/>
</dbReference>
<dbReference type="Pfam" id="PF13102">
    <property type="entry name" value="Phage_int_SAM_5"/>
    <property type="match status" value="1"/>
</dbReference>
<dbReference type="CDD" id="cd01185">
    <property type="entry name" value="INTN1_C_like"/>
    <property type="match status" value="1"/>
</dbReference>
<dbReference type="SUPFAM" id="SSF56349">
    <property type="entry name" value="DNA breaking-rejoining enzymes"/>
    <property type="match status" value="1"/>
</dbReference>
<evidence type="ECO:0000256" key="3">
    <source>
        <dbReference type="ARBA" id="ARBA00023172"/>
    </source>
</evidence>
<feature type="domain" description="Tyr recombinase" evidence="4">
    <location>
        <begin position="225"/>
        <end position="402"/>
    </location>
</feature>
<dbReference type="RefSeq" id="WP_154174314.1">
    <property type="nucleotide sequence ID" value="NZ_WJXZ01000002.1"/>
</dbReference>
<dbReference type="InterPro" id="IPR010998">
    <property type="entry name" value="Integrase_recombinase_N"/>
</dbReference>
<comment type="caution">
    <text evidence="5">The sequence shown here is derived from an EMBL/GenBank/DDBJ whole genome shotgun (WGS) entry which is preliminary data.</text>
</comment>
<comment type="similarity">
    <text evidence="1">Belongs to the 'phage' integrase family.</text>
</comment>
<dbReference type="InterPro" id="IPR002104">
    <property type="entry name" value="Integrase_catalytic"/>
</dbReference>
<dbReference type="EMBL" id="WJXZ01000002">
    <property type="protein sequence ID" value="MRS60923.1"/>
    <property type="molecule type" value="Genomic_DNA"/>
</dbReference>
<dbReference type="Gene3D" id="1.10.443.10">
    <property type="entry name" value="Intergrase catalytic core"/>
    <property type="match status" value="1"/>
</dbReference>
<dbReference type="GO" id="GO:0006310">
    <property type="term" value="P:DNA recombination"/>
    <property type="evidence" value="ECO:0007669"/>
    <property type="project" value="UniProtKB-KW"/>
</dbReference>
<reference evidence="5 6" key="1">
    <citation type="journal article" date="2018" name="Antonie Van Leeuwenhoek">
        <title>Larkinella terrae sp. nov., isolated from soil on Jeju Island, South Korea.</title>
        <authorList>
            <person name="Ten L.N."/>
            <person name="Jeon J."/>
            <person name="Park S.J."/>
            <person name="Park S."/>
            <person name="Lee S.Y."/>
            <person name="Kim M.K."/>
            <person name="Jung H.Y."/>
        </authorList>
    </citation>
    <scope>NUCLEOTIDE SEQUENCE [LARGE SCALE GENOMIC DNA]</scope>
    <source>
        <strain evidence="5 6">KCTC 52001</strain>
    </source>
</reference>
<dbReference type="Pfam" id="PF00589">
    <property type="entry name" value="Phage_integrase"/>
    <property type="match status" value="1"/>
</dbReference>
<proteinExistence type="inferred from homology"/>
<dbReference type="PROSITE" id="PS51898">
    <property type="entry name" value="TYR_RECOMBINASE"/>
    <property type="match status" value="1"/>
</dbReference>
<dbReference type="AlphaFoldDB" id="A0A7K0EGG8"/>
<evidence type="ECO:0000313" key="6">
    <source>
        <dbReference type="Proteomes" id="UP000441754"/>
    </source>
</evidence>
<dbReference type="InterPro" id="IPR011010">
    <property type="entry name" value="DNA_brk_join_enz"/>
</dbReference>
<dbReference type="PANTHER" id="PTHR30349:SF64">
    <property type="entry name" value="PROPHAGE INTEGRASE INTD-RELATED"/>
    <property type="match status" value="1"/>
</dbReference>
<evidence type="ECO:0000259" key="4">
    <source>
        <dbReference type="PROSITE" id="PS51898"/>
    </source>
</evidence>
<dbReference type="PANTHER" id="PTHR30349">
    <property type="entry name" value="PHAGE INTEGRASE-RELATED"/>
    <property type="match status" value="1"/>
</dbReference>
<dbReference type="OrthoDB" id="1098628at2"/>
<sequence>MAKVKHLPDSNQNVRIKRLTVQLYQRGSAIYVKLHYNGRNLPFSTGLRCSPRQLDVKSFTVLNDESATAYLQALRSDFQRAFTDFLLTKRTPDLREIKKVVIDKSGIEPDKPTAIECLDKFYKDEFESLSGIDFERKTVEKKRYLVERIKQYILTYRQNPYLKLSDLKAIDAQQVVTFCKKTYGHGHNHAVLHAEFLKRTLNYAIANEWLEKNPFAFFRPKRERKAVIALKEKDIHRLQERVFHSREYNYVRDVFLFCCYTGLAYIDVSRLNSSHLLILQNGEQLIKIKRGKNDNDCIIPLVPQALQILDKYGDHEECLLRKRLLPVYANQVMNRILKEIQAACNITVRLTTHVARKTCASYYIANGVPLTSVATMLGHKKTSTTELYYTERSEEAVIRHMREYQARKENEAPNRKAM</sequence>
<dbReference type="InterPro" id="IPR025269">
    <property type="entry name" value="SAM-like_dom"/>
</dbReference>
<dbReference type="InterPro" id="IPR050090">
    <property type="entry name" value="Tyrosine_recombinase_XerCD"/>
</dbReference>
<organism evidence="5 6">
    <name type="scientific">Larkinella terrae</name>
    <dbReference type="NCBI Taxonomy" id="2025311"/>
    <lineage>
        <taxon>Bacteria</taxon>
        <taxon>Pseudomonadati</taxon>
        <taxon>Bacteroidota</taxon>
        <taxon>Cytophagia</taxon>
        <taxon>Cytophagales</taxon>
        <taxon>Spirosomataceae</taxon>
        <taxon>Larkinella</taxon>
    </lineage>
</organism>
<accession>A0A7K0EGG8</accession>
<dbReference type="GO" id="GO:0003677">
    <property type="term" value="F:DNA binding"/>
    <property type="evidence" value="ECO:0007669"/>
    <property type="project" value="UniProtKB-KW"/>
</dbReference>
<keyword evidence="3" id="KW-0233">DNA recombination</keyword>
<keyword evidence="6" id="KW-1185">Reference proteome</keyword>
<dbReference type="Proteomes" id="UP000441754">
    <property type="component" value="Unassembled WGS sequence"/>
</dbReference>
<dbReference type="GO" id="GO:0015074">
    <property type="term" value="P:DNA integration"/>
    <property type="evidence" value="ECO:0007669"/>
    <property type="project" value="InterPro"/>
</dbReference>
<protein>
    <submittedName>
        <fullName evidence="5">Tyrosine-type recombinase/integrase</fullName>
    </submittedName>
</protein>
<keyword evidence="2" id="KW-0238">DNA-binding</keyword>
<evidence type="ECO:0000256" key="1">
    <source>
        <dbReference type="ARBA" id="ARBA00008857"/>
    </source>
</evidence>
<evidence type="ECO:0000313" key="5">
    <source>
        <dbReference type="EMBL" id="MRS60923.1"/>
    </source>
</evidence>
<evidence type="ECO:0000256" key="2">
    <source>
        <dbReference type="ARBA" id="ARBA00023125"/>
    </source>
</evidence>
<dbReference type="Gene3D" id="1.10.150.130">
    <property type="match status" value="1"/>
</dbReference>
<name>A0A7K0EGG8_9BACT</name>